<proteinExistence type="inferred from homology"/>
<name>D7VK03_SPHSI</name>
<evidence type="ECO:0000259" key="9">
    <source>
        <dbReference type="Pfam" id="PF07715"/>
    </source>
</evidence>
<evidence type="ECO:0000256" key="1">
    <source>
        <dbReference type="ARBA" id="ARBA00004571"/>
    </source>
</evidence>
<dbReference type="HOGENOM" id="CLU_004317_0_2_10"/>
<dbReference type="STRING" id="525373.HMPREF0766_11322"/>
<dbReference type="Gene3D" id="2.60.40.1120">
    <property type="entry name" value="Carboxypeptidase-like, regulatory domain"/>
    <property type="match status" value="1"/>
</dbReference>
<keyword evidence="8" id="KW-1133">Transmembrane helix</keyword>
<dbReference type="OrthoDB" id="9768177at2"/>
<dbReference type="Gene3D" id="2.40.170.20">
    <property type="entry name" value="TonB-dependent receptor, beta-barrel domain"/>
    <property type="match status" value="1"/>
</dbReference>
<dbReference type="NCBIfam" id="TIGR04056">
    <property type="entry name" value="OMP_RagA_SusC"/>
    <property type="match status" value="1"/>
</dbReference>
<keyword evidence="5 7" id="KW-0472">Membrane</keyword>
<dbReference type="AlphaFoldDB" id="D7VK03"/>
<feature type="transmembrane region" description="Helical" evidence="8">
    <location>
        <begin position="20"/>
        <end position="38"/>
    </location>
</feature>
<dbReference type="InterPro" id="IPR036942">
    <property type="entry name" value="Beta-barrel_TonB_sf"/>
</dbReference>
<evidence type="ECO:0000256" key="2">
    <source>
        <dbReference type="ARBA" id="ARBA00022448"/>
    </source>
</evidence>
<evidence type="ECO:0000256" key="5">
    <source>
        <dbReference type="ARBA" id="ARBA00023136"/>
    </source>
</evidence>
<evidence type="ECO:0000313" key="10">
    <source>
        <dbReference type="EMBL" id="EFK58605.1"/>
    </source>
</evidence>
<evidence type="ECO:0000256" key="8">
    <source>
        <dbReference type="SAM" id="Phobius"/>
    </source>
</evidence>
<keyword evidence="4 7" id="KW-0812">Transmembrane</keyword>
<keyword evidence="2 7" id="KW-0813">Transport</keyword>
<dbReference type="PROSITE" id="PS52016">
    <property type="entry name" value="TONB_DEPENDENT_REC_3"/>
    <property type="match status" value="1"/>
</dbReference>
<evidence type="ECO:0000256" key="6">
    <source>
        <dbReference type="ARBA" id="ARBA00023237"/>
    </source>
</evidence>
<comment type="similarity">
    <text evidence="7">Belongs to the TonB-dependent receptor family.</text>
</comment>
<evidence type="ECO:0000313" key="11">
    <source>
        <dbReference type="Proteomes" id="UP000006258"/>
    </source>
</evidence>
<comment type="subcellular location">
    <subcellularLocation>
        <location evidence="1 7">Cell outer membrane</location>
        <topology evidence="1 7">Multi-pass membrane protein</topology>
    </subcellularLocation>
</comment>
<gene>
    <name evidence="10" type="ORF">HMPREF0766_11322</name>
</gene>
<dbReference type="Pfam" id="PF07715">
    <property type="entry name" value="Plug"/>
    <property type="match status" value="1"/>
</dbReference>
<keyword evidence="11" id="KW-1185">Reference proteome</keyword>
<evidence type="ECO:0000256" key="7">
    <source>
        <dbReference type="PROSITE-ProRule" id="PRU01360"/>
    </source>
</evidence>
<keyword evidence="6 7" id="KW-0998">Cell outer membrane</keyword>
<organism evidence="10 11">
    <name type="scientific">Sphingobacterium spiritivorum ATCC 33861</name>
    <dbReference type="NCBI Taxonomy" id="525373"/>
    <lineage>
        <taxon>Bacteria</taxon>
        <taxon>Pseudomonadati</taxon>
        <taxon>Bacteroidota</taxon>
        <taxon>Sphingobacteriia</taxon>
        <taxon>Sphingobacteriales</taxon>
        <taxon>Sphingobacteriaceae</taxon>
        <taxon>Sphingobacterium</taxon>
    </lineage>
</organism>
<dbReference type="Pfam" id="PF13715">
    <property type="entry name" value="CarbopepD_reg_2"/>
    <property type="match status" value="1"/>
</dbReference>
<dbReference type="Proteomes" id="UP000006258">
    <property type="component" value="Unassembled WGS sequence"/>
</dbReference>
<sequence>MYKKYITKSILYCTGRETKLWKILKLSILFILLGTAYVKASASILQINLSLKNVAFEKALRAIAKQSGYDVLYSPLMMEKAKPVSLELKNVTLETALEKCFENQPLTYSINKRAIAVKEKPVNSNSSLSIHEQLVAGLKIQQIAISGWVQDTTGGIQGVSVSVKGNSRIGTVTDDNGQFHLMVPKSNSVLVFSRIGYELREIPLEGKTELRVQLNTINTDLEEVVVVGYGSVKRKDLTGAVSSVRTKDLPPAANTSIAHMLAGRAAGLTAVQQSAQPGGSVSMQIRGQSSNRAPLVVIDGFAQTGFDAPADSTRSQGGYVGNPGQINRDLNSINPNDIESIEVLKDASATAIYGARAAGGVILITTKRGKEGRAEVNYRGTLSTQRIYGLPKLLNPKDFMIQSNEAIKENWMRDNKVYPYGTKTLDQAIAEAQAANKPIWQTRYTDAQISNPPAGTDWLSLVTRNGSVQEHNLSVSGGTENTKYMISTGYYDQEGVIRNNGMKRFTTRFNLDQKFSKYISAGITSNLSQIKNNNVPLGKGASENSGIIRASMQFNPLLPEKDDKGNYMINPLEGYIVNPASLLEIKDRSVTERLLMTSYLQVNPFEGFSVRALVGADRNQGKRNYYLPTTVLFGAREGGFASINNTAKTDYTLNVVANYLKNWGENSLSVMAGAEYQKFNWDGSGSFNSKFPYDGVLWYNLAAGARERPGVSSYGGSSEIASYFSRVNYSFMNRYLMTFNFRADGSSNFSENHRWGYFPGVALAWKVNEENFMKGTSSWLSELKLRAGYGQTGNDNVPGIYTYYGTGYNYIIDGKITNGIGLNALGNPNLKWETQTDINVGLDFGLYGQRITGSVELFDRKVKDIIADKRLMSYQEVNTIKANLDAVKQSRGVEFSLRSNNISKPDFSWNTDLTLTYYRDRWKKRDPSFRPDINIDYNASFEEVWSFLSDGIVSVNDTEYIKKFGAIPGTVKIKDVNGYKLNTDGSRVVDADGRPQYAGAPDGKIDNADLVKIGVNAPITIGLNNSFIWKGFDLNLYFYGMFNRWRVNDTRAYYSVESFRLRNGANMFDEVKERWSYANMDAKYPSIFQANASYGTGDFYLEKAWFIRCRNITLGYTLPKSVAAKVLKNARIFIDAQNPFVITPYSGTDPETDQMAAYPNQRTFSFGVDVKF</sequence>
<evidence type="ECO:0000256" key="4">
    <source>
        <dbReference type="ARBA" id="ARBA00022692"/>
    </source>
</evidence>
<dbReference type="InterPro" id="IPR039426">
    <property type="entry name" value="TonB-dep_rcpt-like"/>
</dbReference>
<dbReference type="eggNOG" id="COG4771">
    <property type="taxonomic scope" value="Bacteria"/>
</dbReference>
<dbReference type="SUPFAM" id="SSF56935">
    <property type="entry name" value="Porins"/>
    <property type="match status" value="1"/>
</dbReference>
<dbReference type="InterPro" id="IPR012910">
    <property type="entry name" value="Plug_dom"/>
</dbReference>
<comment type="caution">
    <text evidence="10">The sequence shown here is derived from an EMBL/GenBank/DDBJ whole genome shotgun (WGS) entry which is preliminary data.</text>
</comment>
<dbReference type="SUPFAM" id="SSF49464">
    <property type="entry name" value="Carboxypeptidase regulatory domain-like"/>
    <property type="match status" value="1"/>
</dbReference>
<dbReference type="InterPro" id="IPR037066">
    <property type="entry name" value="Plug_dom_sf"/>
</dbReference>
<dbReference type="GO" id="GO:0009279">
    <property type="term" value="C:cell outer membrane"/>
    <property type="evidence" value="ECO:0007669"/>
    <property type="project" value="UniProtKB-SubCell"/>
</dbReference>
<dbReference type="InterPro" id="IPR023996">
    <property type="entry name" value="TonB-dep_OMP_SusC/RagA"/>
</dbReference>
<protein>
    <submittedName>
        <fullName evidence="10">TonB-linked outer membrane protein, SusC/RagA family</fullName>
    </submittedName>
</protein>
<keyword evidence="3 7" id="KW-1134">Transmembrane beta strand</keyword>
<feature type="domain" description="TonB-dependent receptor plug" evidence="9">
    <location>
        <begin position="234"/>
        <end position="361"/>
    </location>
</feature>
<dbReference type="EMBL" id="ACHA02000005">
    <property type="protein sequence ID" value="EFK58605.1"/>
    <property type="molecule type" value="Genomic_DNA"/>
</dbReference>
<accession>D7VK03</accession>
<dbReference type="InterPro" id="IPR008969">
    <property type="entry name" value="CarboxyPept-like_regulatory"/>
</dbReference>
<dbReference type="NCBIfam" id="TIGR04057">
    <property type="entry name" value="SusC_RagA_signa"/>
    <property type="match status" value="1"/>
</dbReference>
<reference evidence="10" key="1">
    <citation type="submission" date="2010-07" db="EMBL/GenBank/DDBJ databases">
        <authorList>
            <person name="Muzny D."/>
            <person name="Qin X."/>
            <person name="Buhay C."/>
            <person name="Dugan-Rocha S."/>
            <person name="Ding Y."/>
            <person name="Chen G."/>
            <person name="Hawes A."/>
            <person name="Holder M."/>
            <person name="Jhangiani S."/>
            <person name="Johnson A."/>
            <person name="Khan Z."/>
            <person name="Li Z."/>
            <person name="Liu W."/>
            <person name="Liu X."/>
            <person name="Perez L."/>
            <person name="Shen H."/>
            <person name="Wang Q."/>
            <person name="Watt J."/>
            <person name="Xi L."/>
            <person name="Xin Y."/>
            <person name="Zhou J."/>
            <person name="Deng J."/>
            <person name="Jiang H."/>
            <person name="Liu Y."/>
            <person name="Qu J."/>
            <person name="Song X.-Z."/>
            <person name="Zhang L."/>
            <person name="Villasana D."/>
            <person name="Johnson A."/>
            <person name="Liu J."/>
            <person name="Liyanage D."/>
            <person name="Lorensuhewa L."/>
            <person name="Robinson T."/>
            <person name="Song A."/>
            <person name="Song B.-B."/>
            <person name="Dinh H."/>
            <person name="Thornton R."/>
            <person name="Coyle M."/>
            <person name="Francisco L."/>
            <person name="Jackson L."/>
            <person name="Javaid M."/>
            <person name="Korchina V."/>
            <person name="Kovar C."/>
            <person name="Mata R."/>
            <person name="Mathew T."/>
            <person name="Ngo R."/>
            <person name="Nguyen L."/>
            <person name="Nguyen N."/>
            <person name="Okwuonu G."/>
            <person name="Ongeri F."/>
            <person name="Pham C."/>
            <person name="Simmons D."/>
            <person name="Wilczek-Boney K."/>
            <person name="Hale W."/>
            <person name="Jakkamsetti A."/>
            <person name="Pham P."/>
            <person name="Ruth R."/>
            <person name="San Lucas F."/>
            <person name="Warren J."/>
            <person name="Zhang J."/>
            <person name="Zhao Z."/>
            <person name="Zhou C."/>
            <person name="Zhu D."/>
            <person name="Lee S."/>
            <person name="Bess C."/>
            <person name="Blankenburg K."/>
            <person name="Forbes L."/>
            <person name="Fu Q."/>
            <person name="Gubbala S."/>
            <person name="Hirani K."/>
            <person name="Jayaseelan J.C."/>
            <person name="Lara F."/>
            <person name="Munidasa M."/>
            <person name="Palculict T."/>
            <person name="Patil S."/>
            <person name="Pu L.-L."/>
            <person name="Saada N."/>
            <person name="Tang L."/>
            <person name="Weissenberger G."/>
            <person name="Zhu Y."/>
            <person name="Hemphill L."/>
            <person name="Shang Y."/>
            <person name="Youmans B."/>
            <person name="Ayvaz T."/>
            <person name="Ross M."/>
            <person name="Santibanez J."/>
            <person name="Aqrawi P."/>
            <person name="Gross S."/>
            <person name="Joshi V."/>
            <person name="Fowler G."/>
            <person name="Nazareth L."/>
            <person name="Reid J."/>
            <person name="Worley K."/>
            <person name="Petrosino J."/>
            <person name="Highlander S."/>
            <person name="Gibbs R."/>
        </authorList>
    </citation>
    <scope>NUCLEOTIDE SEQUENCE [LARGE SCALE GENOMIC DNA]</scope>
    <source>
        <strain evidence="10">ATCC 33861</strain>
    </source>
</reference>
<evidence type="ECO:0000256" key="3">
    <source>
        <dbReference type="ARBA" id="ARBA00022452"/>
    </source>
</evidence>
<dbReference type="InterPro" id="IPR023997">
    <property type="entry name" value="TonB-dep_OMP_SusC/RagA_CS"/>
</dbReference>
<dbReference type="Gene3D" id="2.170.130.10">
    <property type="entry name" value="TonB-dependent receptor, plug domain"/>
    <property type="match status" value="1"/>
</dbReference>